<proteinExistence type="inferred from homology"/>
<dbReference type="Gene3D" id="3.90.550.10">
    <property type="entry name" value="Spore Coat Polysaccharide Biosynthesis Protein SpsA, Chain A"/>
    <property type="match status" value="1"/>
</dbReference>
<dbReference type="SUPFAM" id="SSF159283">
    <property type="entry name" value="Guanosine diphospho-D-mannose pyrophosphorylase/mannose-6-phosphate isomerase linker domain"/>
    <property type="match status" value="1"/>
</dbReference>
<evidence type="ECO:0000256" key="1">
    <source>
        <dbReference type="ARBA" id="ARBA00006115"/>
    </source>
</evidence>
<evidence type="ECO:0000259" key="9">
    <source>
        <dbReference type="Pfam" id="PF22640"/>
    </source>
</evidence>
<sequence length="356" mass="40766">MLYSLILAGGKGTRLYPLSRSSNPKQFLSIHNNGKSFLSNTVDRIRPIIHKDNIYVVTNQEYEDKIRDELKDIREENIFTEPANKETATCIGLSAAKLLKKDKDAVMIVLPSDHYIEGDKSYLQTLEQAVEIADKKRAIVTIGIEPTRPETGYGYIEMGDRVNGHIPTFKIARFTEKPNLEVAKDFLLKGTYLWNSGMFIFRADVILREIEKYIPKMYKCLMEIYQHIGEEDEEEVIKEQYSLIDGISIDFGVMQKTRRSFVVKCDFSWDDIGTFSALSRFLRPNGNNRTSDNVFLEECENCSVFGKEKLIIGFGIKDLVLVDAGDVILVMDKGRDQEIKHLLNSISGKKEFKEYL</sequence>
<evidence type="ECO:0000256" key="7">
    <source>
        <dbReference type="ARBA" id="ARBA00047343"/>
    </source>
</evidence>
<dbReference type="InterPro" id="IPR049577">
    <property type="entry name" value="GMPP_N"/>
</dbReference>
<evidence type="ECO:0000256" key="5">
    <source>
        <dbReference type="ARBA" id="ARBA00022741"/>
    </source>
</evidence>
<evidence type="ECO:0000313" key="11">
    <source>
        <dbReference type="Proteomes" id="UP000070260"/>
    </source>
</evidence>
<evidence type="ECO:0000256" key="2">
    <source>
        <dbReference type="ARBA" id="ARBA00012387"/>
    </source>
</evidence>
<gene>
    <name evidence="10" type="ORF">JFP838_13975</name>
</gene>
<dbReference type="GO" id="GO:0005525">
    <property type="term" value="F:GTP binding"/>
    <property type="evidence" value="ECO:0007669"/>
    <property type="project" value="UniProtKB-KW"/>
</dbReference>
<dbReference type="CDD" id="cd02509">
    <property type="entry name" value="GDP-M1P_Guanylyltransferase"/>
    <property type="match status" value="1"/>
</dbReference>
<dbReference type="InterPro" id="IPR029044">
    <property type="entry name" value="Nucleotide-diphossugar_trans"/>
</dbReference>
<dbReference type="InterPro" id="IPR051161">
    <property type="entry name" value="Mannose-6P_isomerase_type2"/>
</dbReference>
<dbReference type="PATRIC" id="fig|1502.177.peg.2818"/>
<comment type="similarity">
    <text evidence="1">Belongs to the mannose-6-phosphate isomerase type 2 family.</text>
</comment>
<dbReference type="Pfam" id="PF00483">
    <property type="entry name" value="NTP_transferase"/>
    <property type="match status" value="1"/>
</dbReference>
<dbReference type="FunFam" id="3.90.550.10:FF:000046">
    <property type="entry name" value="Mannose-1-phosphate guanylyltransferase (GDP)"/>
    <property type="match status" value="1"/>
</dbReference>
<dbReference type="EC" id="2.7.7.13" evidence="2"/>
<protein>
    <recommendedName>
        <fullName evidence="2">mannose-1-phosphate guanylyltransferase</fullName>
        <ecNumber evidence="2">2.7.7.13</ecNumber>
    </recommendedName>
</protein>
<dbReference type="AlphaFoldDB" id="A0A140GTA6"/>
<reference evidence="10 11" key="1">
    <citation type="journal article" date="2016" name="PLoS ONE">
        <title>Plasmid Characterization and Chromosome Analysis of Two netF+ Clostridium perfringens Isolates Associated with Foal and Canine Necrotizing Enteritis.</title>
        <authorList>
            <person name="Mehdizadeh Gohari I."/>
            <person name="Kropinski A.M."/>
            <person name="Weese S.J."/>
            <person name="Parreira V.R."/>
            <person name="Whitehead A.E."/>
            <person name="Boerlin P."/>
            <person name="Prescott J.F."/>
        </authorList>
    </citation>
    <scope>NUCLEOTIDE SEQUENCE [LARGE SCALE GENOMIC DNA]</scope>
    <source>
        <strain evidence="10 11">JP838</strain>
    </source>
</reference>
<dbReference type="PANTHER" id="PTHR46390:SF1">
    <property type="entry name" value="MANNOSE-1-PHOSPHATE GUANYLYLTRANSFERASE"/>
    <property type="match status" value="1"/>
</dbReference>
<dbReference type="GO" id="GO:0009298">
    <property type="term" value="P:GDP-mannose biosynthetic process"/>
    <property type="evidence" value="ECO:0007669"/>
    <property type="project" value="TreeGrafter"/>
</dbReference>
<comment type="catalytic activity">
    <reaction evidence="7">
        <text>alpha-D-mannose 1-phosphate + GTP + H(+) = GDP-alpha-D-mannose + diphosphate</text>
        <dbReference type="Rhea" id="RHEA:15229"/>
        <dbReference type="ChEBI" id="CHEBI:15378"/>
        <dbReference type="ChEBI" id="CHEBI:33019"/>
        <dbReference type="ChEBI" id="CHEBI:37565"/>
        <dbReference type="ChEBI" id="CHEBI:57527"/>
        <dbReference type="ChEBI" id="CHEBI:58409"/>
        <dbReference type="EC" id="2.7.7.13"/>
    </reaction>
</comment>
<organism evidence="10 11">
    <name type="scientific">Clostridium perfringens</name>
    <dbReference type="NCBI Taxonomy" id="1502"/>
    <lineage>
        <taxon>Bacteria</taxon>
        <taxon>Bacillati</taxon>
        <taxon>Bacillota</taxon>
        <taxon>Clostridia</taxon>
        <taxon>Eubacteriales</taxon>
        <taxon>Clostridiaceae</taxon>
        <taxon>Clostridium</taxon>
    </lineage>
</organism>
<name>A0A140GTA6_CLOPF</name>
<dbReference type="GO" id="GO:0004475">
    <property type="term" value="F:mannose-1-phosphate guanylyltransferase (GTP) activity"/>
    <property type="evidence" value="ECO:0007669"/>
    <property type="project" value="UniProtKB-EC"/>
</dbReference>
<feature type="domain" description="Nucleotidyl transferase" evidence="8">
    <location>
        <begin position="4"/>
        <end position="279"/>
    </location>
</feature>
<feature type="domain" description="MannoseP isomerase/GMP-like beta-helix" evidence="9">
    <location>
        <begin position="298"/>
        <end position="343"/>
    </location>
</feature>
<dbReference type="Pfam" id="PF22640">
    <property type="entry name" value="ManC_GMP_beta-helix"/>
    <property type="match status" value="1"/>
</dbReference>
<dbReference type="Proteomes" id="UP000070260">
    <property type="component" value="Chromosome"/>
</dbReference>
<accession>A0A140GTA6</accession>
<dbReference type="RefSeq" id="WP_061429189.1">
    <property type="nucleotide sequence ID" value="NZ_CABPRK010000004.1"/>
</dbReference>
<dbReference type="InterPro" id="IPR054566">
    <property type="entry name" value="ManC/GMP-like_b-helix"/>
</dbReference>
<dbReference type="InterPro" id="IPR005835">
    <property type="entry name" value="NTP_transferase_dom"/>
</dbReference>
<dbReference type="EMBL" id="CP010994">
    <property type="protein sequence ID" value="AMN36805.1"/>
    <property type="molecule type" value="Genomic_DNA"/>
</dbReference>
<dbReference type="PANTHER" id="PTHR46390">
    <property type="entry name" value="MANNOSE-1-PHOSPHATE GUANYLYLTRANSFERASE"/>
    <property type="match status" value="1"/>
</dbReference>
<evidence type="ECO:0000313" key="10">
    <source>
        <dbReference type="EMBL" id="AMN36805.1"/>
    </source>
</evidence>
<dbReference type="OrthoDB" id="9806359at2"/>
<keyword evidence="6" id="KW-0342">GTP-binding</keyword>
<evidence type="ECO:0000256" key="6">
    <source>
        <dbReference type="ARBA" id="ARBA00023134"/>
    </source>
</evidence>
<evidence type="ECO:0000259" key="8">
    <source>
        <dbReference type="Pfam" id="PF00483"/>
    </source>
</evidence>
<keyword evidence="4 10" id="KW-0548">Nucleotidyltransferase</keyword>
<evidence type="ECO:0000256" key="4">
    <source>
        <dbReference type="ARBA" id="ARBA00022695"/>
    </source>
</evidence>
<keyword evidence="3 10" id="KW-0808">Transferase</keyword>
<dbReference type="SUPFAM" id="SSF53448">
    <property type="entry name" value="Nucleotide-diphospho-sugar transferases"/>
    <property type="match status" value="1"/>
</dbReference>
<evidence type="ECO:0000256" key="3">
    <source>
        <dbReference type="ARBA" id="ARBA00022679"/>
    </source>
</evidence>
<keyword evidence="5" id="KW-0547">Nucleotide-binding</keyword>